<dbReference type="CDD" id="cd18804">
    <property type="entry name" value="SF2_C_priA"/>
    <property type="match status" value="1"/>
</dbReference>
<dbReference type="AlphaFoldDB" id="A0AA37SL65"/>
<keyword evidence="6 12" id="KW-0347">Helicase</keyword>
<keyword evidence="16" id="KW-1185">Reference proteome</keyword>
<evidence type="ECO:0000256" key="12">
    <source>
        <dbReference type="HAMAP-Rule" id="MF_00983"/>
    </source>
</evidence>
<dbReference type="Pfam" id="PF17764">
    <property type="entry name" value="PriA_3primeBD"/>
    <property type="match status" value="1"/>
</dbReference>
<keyword evidence="7 12" id="KW-0862">Zinc</keyword>
<feature type="binding site" evidence="12">
    <location>
        <position position="535"/>
    </location>
    <ligand>
        <name>Zn(2+)</name>
        <dbReference type="ChEBI" id="CHEBI:29105"/>
        <label>2</label>
    </ligand>
</feature>
<dbReference type="InterPro" id="IPR041222">
    <property type="entry name" value="PriA_3primeBD"/>
</dbReference>
<dbReference type="Gene3D" id="3.40.1440.60">
    <property type="entry name" value="PriA, 3(prime) DNA-binding domain"/>
    <property type="match status" value="1"/>
</dbReference>
<evidence type="ECO:0000256" key="1">
    <source>
        <dbReference type="ARBA" id="ARBA00022515"/>
    </source>
</evidence>
<keyword evidence="10 12" id="KW-0413">Isomerase</keyword>
<dbReference type="PANTHER" id="PTHR30580">
    <property type="entry name" value="PRIMOSOMAL PROTEIN N"/>
    <property type="match status" value="1"/>
</dbReference>
<dbReference type="GO" id="GO:0043138">
    <property type="term" value="F:3'-5' DNA helicase activity"/>
    <property type="evidence" value="ECO:0007669"/>
    <property type="project" value="UniProtKB-EC"/>
</dbReference>
<feature type="binding site" evidence="12">
    <location>
        <position position="526"/>
    </location>
    <ligand>
        <name>Zn(2+)</name>
        <dbReference type="ChEBI" id="CHEBI:29105"/>
        <label>1</label>
    </ligand>
</feature>
<feature type="domain" description="Helicase ATP-binding" evidence="13">
    <location>
        <begin position="297"/>
        <end position="463"/>
    </location>
</feature>
<dbReference type="CDD" id="cd17929">
    <property type="entry name" value="DEXHc_priA"/>
    <property type="match status" value="1"/>
</dbReference>
<keyword evidence="4 12" id="KW-0547">Nucleotide-binding</keyword>
<keyword evidence="8 12" id="KW-0067">ATP-binding</keyword>
<dbReference type="InterPro" id="IPR041236">
    <property type="entry name" value="PriA_C"/>
</dbReference>
<evidence type="ECO:0000256" key="10">
    <source>
        <dbReference type="ARBA" id="ARBA00023235"/>
    </source>
</evidence>
<comment type="catalytic activity">
    <reaction evidence="12">
        <text>Couples ATP hydrolysis with the unwinding of duplex DNA by translocating in the 3'-5' direction.</text>
        <dbReference type="EC" id="5.6.2.4"/>
    </reaction>
</comment>
<evidence type="ECO:0000256" key="4">
    <source>
        <dbReference type="ARBA" id="ARBA00022741"/>
    </source>
</evidence>
<organism evidence="15 16">
    <name type="scientific">Portibacter lacus</name>
    <dbReference type="NCBI Taxonomy" id="1099794"/>
    <lineage>
        <taxon>Bacteria</taxon>
        <taxon>Pseudomonadati</taxon>
        <taxon>Bacteroidota</taxon>
        <taxon>Saprospiria</taxon>
        <taxon>Saprospirales</taxon>
        <taxon>Haliscomenobacteraceae</taxon>
        <taxon>Portibacter</taxon>
    </lineage>
</organism>
<dbReference type="FunFam" id="3.40.50.300:FF:000489">
    <property type="entry name" value="Primosome assembly protein PriA"/>
    <property type="match status" value="1"/>
</dbReference>
<comment type="catalytic activity">
    <reaction evidence="11 12">
        <text>ATP + H2O = ADP + phosphate + H(+)</text>
        <dbReference type="Rhea" id="RHEA:13065"/>
        <dbReference type="ChEBI" id="CHEBI:15377"/>
        <dbReference type="ChEBI" id="CHEBI:15378"/>
        <dbReference type="ChEBI" id="CHEBI:30616"/>
        <dbReference type="ChEBI" id="CHEBI:43474"/>
        <dbReference type="ChEBI" id="CHEBI:456216"/>
        <dbReference type="EC" id="5.6.2.4"/>
    </reaction>
</comment>
<comment type="function">
    <text evidence="12">Initiates the restart of stalled replication forks, which reloads the replicative helicase on sites other than the origin of replication. Recognizes and binds to abandoned replication forks and remodels them to uncover a helicase loading site. Promotes assembly of the primosome at these replication forks.</text>
</comment>
<dbReference type="InterPro" id="IPR001650">
    <property type="entry name" value="Helicase_C-like"/>
</dbReference>
<dbReference type="FunFam" id="3.40.1440.60:FF:000001">
    <property type="entry name" value="Primosomal protein N"/>
    <property type="match status" value="1"/>
</dbReference>
<evidence type="ECO:0000256" key="5">
    <source>
        <dbReference type="ARBA" id="ARBA00022801"/>
    </source>
</evidence>
<dbReference type="SUPFAM" id="SSF52540">
    <property type="entry name" value="P-loop containing nucleoside triphosphate hydrolases"/>
    <property type="match status" value="1"/>
</dbReference>
<feature type="binding site" evidence="12">
    <location>
        <position position="553"/>
    </location>
    <ligand>
        <name>Zn(2+)</name>
        <dbReference type="ChEBI" id="CHEBI:29105"/>
        <label>2</label>
    </ligand>
</feature>
<dbReference type="EC" id="5.6.2.4" evidence="12"/>
<dbReference type="SMART" id="SM00490">
    <property type="entry name" value="HELICc"/>
    <property type="match status" value="1"/>
</dbReference>
<comment type="cofactor">
    <cofactor evidence="12">
        <name>Zn(2+)</name>
        <dbReference type="ChEBI" id="CHEBI:29105"/>
    </cofactor>
    <text evidence="12">Binds 2 zinc ions per subunit.</text>
</comment>
<proteinExistence type="inferred from homology"/>
<dbReference type="Gene3D" id="3.40.50.300">
    <property type="entry name" value="P-loop containing nucleotide triphosphate hydrolases"/>
    <property type="match status" value="2"/>
</dbReference>
<dbReference type="Pfam" id="PF00270">
    <property type="entry name" value="DEAD"/>
    <property type="match status" value="1"/>
</dbReference>
<evidence type="ECO:0000259" key="14">
    <source>
        <dbReference type="PROSITE" id="PS51194"/>
    </source>
</evidence>
<dbReference type="GO" id="GO:0005524">
    <property type="term" value="F:ATP binding"/>
    <property type="evidence" value="ECO:0007669"/>
    <property type="project" value="UniProtKB-UniRule"/>
</dbReference>
<comment type="subunit">
    <text evidence="12">Component of the replication restart primosome.</text>
</comment>
<dbReference type="EMBL" id="BSOH01000001">
    <property type="protein sequence ID" value="GLR15634.1"/>
    <property type="molecule type" value="Genomic_DNA"/>
</dbReference>
<dbReference type="GO" id="GO:0003677">
    <property type="term" value="F:DNA binding"/>
    <property type="evidence" value="ECO:0007669"/>
    <property type="project" value="UniProtKB-UniRule"/>
</dbReference>
<dbReference type="SMART" id="SM00487">
    <property type="entry name" value="DEXDc"/>
    <property type="match status" value="1"/>
</dbReference>
<name>A0AA37SL65_9BACT</name>
<feature type="domain" description="Helicase C-terminal" evidence="14">
    <location>
        <begin position="500"/>
        <end position="720"/>
    </location>
</feature>
<evidence type="ECO:0000259" key="13">
    <source>
        <dbReference type="PROSITE" id="PS51192"/>
    </source>
</evidence>
<evidence type="ECO:0000256" key="6">
    <source>
        <dbReference type="ARBA" id="ARBA00022806"/>
    </source>
</evidence>
<evidence type="ECO:0000313" key="15">
    <source>
        <dbReference type="EMBL" id="GLR15634.1"/>
    </source>
</evidence>
<evidence type="ECO:0000313" key="16">
    <source>
        <dbReference type="Proteomes" id="UP001156666"/>
    </source>
</evidence>
<dbReference type="Pfam" id="PF00271">
    <property type="entry name" value="Helicase_C"/>
    <property type="match status" value="1"/>
</dbReference>
<dbReference type="GO" id="GO:1990077">
    <property type="term" value="C:primosome complex"/>
    <property type="evidence" value="ECO:0007669"/>
    <property type="project" value="UniProtKB-UniRule"/>
</dbReference>
<evidence type="ECO:0000256" key="7">
    <source>
        <dbReference type="ARBA" id="ARBA00022833"/>
    </source>
</evidence>
<comment type="similarity">
    <text evidence="12">Belongs to the helicase family. PriA subfamily.</text>
</comment>
<comment type="caution">
    <text evidence="15">The sequence shown here is derived from an EMBL/GenBank/DDBJ whole genome shotgun (WGS) entry which is preliminary data.</text>
</comment>
<gene>
    <name evidence="12 15" type="primary">priA</name>
    <name evidence="15" type="ORF">GCM10007940_02490</name>
</gene>
<dbReference type="GO" id="GO:0006310">
    <property type="term" value="P:DNA recombination"/>
    <property type="evidence" value="ECO:0007669"/>
    <property type="project" value="InterPro"/>
</dbReference>
<accession>A0AA37SL65</accession>
<dbReference type="PANTHER" id="PTHR30580:SF0">
    <property type="entry name" value="PRIMOSOMAL PROTEIN N"/>
    <property type="match status" value="1"/>
</dbReference>
<keyword evidence="5 12" id="KW-0378">Hydrolase</keyword>
<protein>
    <recommendedName>
        <fullName evidence="12">Replication restart protein PriA</fullName>
    </recommendedName>
    <alternativeName>
        <fullName evidence="12">ATP-dependent DNA helicase PriA</fullName>
        <ecNumber evidence="12">5.6.2.4</ecNumber>
    </alternativeName>
    <alternativeName>
        <fullName evidence="12">DNA 3'-5' helicase PriA</fullName>
    </alternativeName>
</protein>
<keyword evidence="9 12" id="KW-0238">DNA-binding</keyword>
<reference evidence="15" key="1">
    <citation type="journal article" date="2014" name="Int. J. Syst. Evol. Microbiol.">
        <title>Complete genome sequence of Corynebacterium casei LMG S-19264T (=DSM 44701T), isolated from a smear-ripened cheese.</title>
        <authorList>
            <consortium name="US DOE Joint Genome Institute (JGI-PGF)"/>
            <person name="Walter F."/>
            <person name="Albersmeier A."/>
            <person name="Kalinowski J."/>
            <person name="Ruckert C."/>
        </authorList>
    </citation>
    <scope>NUCLEOTIDE SEQUENCE</scope>
    <source>
        <strain evidence="15">NBRC 108769</strain>
    </source>
</reference>
<dbReference type="GO" id="GO:0006270">
    <property type="term" value="P:DNA replication initiation"/>
    <property type="evidence" value="ECO:0007669"/>
    <property type="project" value="TreeGrafter"/>
</dbReference>
<dbReference type="GO" id="GO:0016787">
    <property type="term" value="F:hydrolase activity"/>
    <property type="evidence" value="ECO:0007669"/>
    <property type="project" value="UniProtKB-KW"/>
</dbReference>
<dbReference type="HAMAP" id="MF_00983">
    <property type="entry name" value="PriA"/>
    <property type="match status" value="1"/>
</dbReference>
<feature type="binding site" evidence="12">
    <location>
        <position position="569"/>
    </location>
    <ligand>
        <name>Zn(2+)</name>
        <dbReference type="ChEBI" id="CHEBI:29105"/>
        <label>1</label>
    </ligand>
</feature>
<dbReference type="InterPro" id="IPR014001">
    <property type="entry name" value="Helicase_ATP-bd"/>
</dbReference>
<dbReference type="GO" id="GO:0008270">
    <property type="term" value="F:zinc ion binding"/>
    <property type="evidence" value="ECO:0007669"/>
    <property type="project" value="UniProtKB-UniRule"/>
</dbReference>
<evidence type="ECO:0000256" key="3">
    <source>
        <dbReference type="ARBA" id="ARBA00022723"/>
    </source>
</evidence>
<dbReference type="RefSeq" id="WP_235292533.1">
    <property type="nucleotide sequence ID" value="NZ_BSOH01000001.1"/>
</dbReference>
<feature type="binding site" evidence="12">
    <location>
        <position position="566"/>
    </location>
    <ligand>
        <name>Zn(2+)</name>
        <dbReference type="ChEBI" id="CHEBI:29105"/>
        <label>1</label>
    </ligand>
</feature>
<dbReference type="PROSITE" id="PS51194">
    <property type="entry name" value="HELICASE_CTER"/>
    <property type="match status" value="1"/>
</dbReference>
<dbReference type="InterPro" id="IPR040498">
    <property type="entry name" value="PriA_CRR"/>
</dbReference>
<dbReference type="NCBIfam" id="TIGR00595">
    <property type="entry name" value="priA"/>
    <property type="match status" value="1"/>
</dbReference>
<evidence type="ECO:0000256" key="8">
    <source>
        <dbReference type="ARBA" id="ARBA00022840"/>
    </source>
</evidence>
<dbReference type="InterPro" id="IPR011545">
    <property type="entry name" value="DEAD/DEAH_box_helicase_dom"/>
</dbReference>
<keyword evidence="2 12" id="KW-0235">DNA replication</keyword>
<dbReference type="GO" id="GO:0006269">
    <property type="term" value="P:DNA replication, synthesis of primer"/>
    <property type="evidence" value="ECO:0007669"/>
    <property type="project" value="UniProtKB-KW"/>
</dbReference>
<dbReference type="Pfam" id="PF18074">
    <property type="entry name" value="PriA_C"/>
    <property type="match status" value="1"/>
</dbReference>
<dbReference type="Proteomes" id="UP001156666">
    <property type="component" value="Unassembled WGS sequence"/>
</dbReference>
<dbReference type="InterPro" id="IPR005259">
    <property type="entry name" value="PriA"/>
</dbReference>
<evidence type="ECO:0000256" key="2">
    <source>
        <dbReference type="ARBA" id="ARBA00022705"/>
    </source>
</evidence>
<evidence type="ECO:0000256" key="9">
    <source>
        <dbReference type="ARBA" id="ARBA00023125"/>
    </source>
</evidence>
<feature type="binding site" evidence="12">
    <location>
        <position position="538"/>
    </location>
    <ligand>
        <name>Zn(2+)</name>
        <dbReference type="ChEBI" id="CHEBI:29105"/>
        <label>2</label>
    </ligand>
</feature>
<evidence type="ECO:0000256" key="11">
    <source>
        <dbReference type="ARBA" id="ARBA00048988"/>
    </source>
</evidence>
<feature type="binding site" evidence="12">
    <location>
        <position position="529"/>
    </location>
    <ligand>
        <name>Zn(2+)</name>
        <dbReference type="ChEBI" id="CHEBI:29105"/>
        <label>1</label>
    </ligand>
</feature>
<dbReference type="InterPro" id="IPR042115">
    <property type="entry name" value="PriA_3primeBD_sf"/>
</dbReference>
<dbReference type="Pfam" id="PF18319">
    <property type="entry name" value="Zn_ribbon_PriA"/>
    <property type="match status" value="1"/>
</dbReference>
<feature type="binding site" evidence="12">
    <location>
        <position position="556"/>
    </location>
    <ligand>
        <name>Zn(2+)</name>
        <dbReference type="ChEBI" id="CHEBI:29105"/>
        <label>2</label>
    </ligand>
</feature>
<dbReference type="InterPro" id="IPR027417">
    <property type="entry name" value="P-loop_NTPase"/>
</dbReference>
<keyword evidence="3 12" id="KW-0479">Metal-binding</keyword>
<keyword evidence="1 12" id="KW-0639">Primosome</keyword>
<dbReference type="PROSITE" id="PS51192">
    <property type="entry name" value="HELICASE_ATP_BIND_1"/>
    <property type="match status" value="1"/>
</dbReference>
<dbReference type="GO" id="GO:0006302">
    <property type="term" value="P:double-strand break repair"/>
    <property type="evidence" value="ECO:0007669"/>
    <property type="project" value="InterPro"/>
</dbReference>
<reference evidence="15" key="2">
    <citation type="submission" date="2023-01" db="EMBL/GenBank/DDBJ databases">
        <title>Draft genome sequence of Portibacter lacus strain NBRC 108769.</title>
        <authorList>
            <person name="Sun Q."/>
            <person name="Mori K."/>
        </authorList>
    </citation>
    <scope>NUCLEOTIDE SEQUENCE</scope>
    <source>
        <strain evidence="15">NBRC 108769</strain>
    </source>
</reference>
<sequence>MTDQTSDTVYVDVILPLALPRQYTYTVPKELEGEVGFGKRVEVPLRNKRYSGLIVGISKGLKLEYKTKDILGVIDDMPIITEIQFKFWEWIAKYYCCTIGEVMLVALPAGLKLTSETKIVLKDGVDVYKYELTDDEFLISEAIEIQNELTIEQIRGILGKKTVYPVIKSLMEKGIAFVKEELQYKFKPKTIKILRLSPQLEEDEAKLSETFDQVQRSDLQTKALLAYIQLRRSNKWVPQTAIYHLSGVTSSVINALIKKDIFIQEEREVSRLDNGLDEVVPKQILTPIQENAIRQIKEIYEEKDVVLLHGVTGSGKTNIYIELIEEAIARDEQVLFLLPEIALTAQIVARIKKVFGDDVGLYHSKMSDNERVELFKASMYKKKVIVSARSGIFLPFQKLGLIIVDEEHDASYKQNDPNPRYHGRDVAIYLATSLGAKVLLGSATPSLESYYNCKQEKYGLVKLSERFGDVAMPELELVDLKYMYKTNRMQSIFSLHLLENIKETLARKEQVLIFQNRRGYAPTVNCELCGWTTECVNCDVTLTLHKYMEELRCHYCGYRIKMPPSCPACGNPNLNKKGYGTEKIELELKELLPEANIKRMDYDTAKTKNQQEHLITDFEERKFDILIGTQMITKGLDFENLKLVGVVNADSSIHFPDFRAHERAYQMLTQVSGRAGRKGTQGKVILQSFMPNHQVLKDVVMDNYDSFYAREIMEREQFLYPPFFRTLNITLRHKKFNVVEEASRIMASNLKKNIGSRLMGPAQPSVARVRGMYIMNIFIKMEKNPKLIRWIKDLVLKEKYIFSDTKGFQSVRVKIDVDPY</sequence>